<sequence length="33" mass="3688">MQVTNPHGLDSTGLQFLLNNSDLLADMWSVTRL</sequence>
<name>A0A4S3J6N1_9EURO</name>
<organism evidence="1 2">
    <name type="scientific">Aspergillus tanneri</name>
    <dbReference type="NCBI Taxonomy" id="1220188"/>
    <lineage>
        <taxon>Eukaryota</taxon>
        <taxon>Fungi</taxon>
        <taxon>Dikarya</taxon>
        <taxon>Ascomycota</taxon>
        <taxon>Pezizomycotina</taxon>
        <taxon>Eurotiomycetes</taxon>
        <taxon>Eurotiomycetidae</taxon>
        <taxon>Eurotiales</taxon>
        <taxon>Aspergillaceae</taxon>
        <taxon>Aspergillus</taxon>
        <taxon>Aspergillus subgen. Circumdati</taxon>
    </lineage>
</organism>
<dbReference type="AlphaFoldDB" id="A0A4S3J6N1"/>
<protein>
    <submittedName>
        <fullName evidence="1">Uncharacterized protein</fullName>
    </submittedName>
</protein>
<dbReference type="EMBL" id="SOSA01000501">
    <property type="protein sequence ID" value="THC90609.1"/>
    <property type="molecule type" value="Genomic_DNA"/>
</dbReference>
<gene>
    <name evidence="1" type="ORF">EYZ11_009924</name>
</gene>
<evidence type="ECO:0000313" key="2">
    <source>
        <dbReference type="Proteomes" id="UP000308092"/>
    </source>
</evidence>
<keyword evidence="2" id="KW-1185">Reference proteome</keyword>
<reference evidence="1 2" key="1">
    <citation type="submission" date="2019-03" db="EMBL/GenBank/DDBJ databases">
        <title>The genome sequence of a newly discovered highly antifungal drug resistant Aspergillus species, Aspergillus tanneri NIH 1004.</title>
        <authorList>
            <person name="Mounaud S."/>
            <person name="Singh I."/>
            <person name="Joardar V."/>
            <person name="Pakala S."/>
            <person name="Pakala S."/>
            <person name="Venepally P."/>
            <person name="Hoover J."/>
            <person name="Nierman W."/>
            <person name="Chung J."/>
            <person name="Losada L."/>
        </authorList>
    </citation>
    <scope>NUCLEOTIDE SEQUENCE [LARGE SCALE GENOMIC DNA]</scope>
    <source>
        <strain evidence="1 2">NIH1004</strain>
    </source>
</reference>
<proteinExistence type="predicted"/>
<dbReference type="VEuPathDB" id="FungiDB:EYZ11_009924"/>
<comment type="caution">
    <text evidence="1">The sequence shown here is derived from an EMBL/GenBank/DDBJ whole genome shotgun (WGS) entry which is preliminary data.</text>
</comment>
<evidence type="ECO:0000313" key="1">
    <source>
        <dbReference type="EMBL" id="THC90609.1"/>
    </source>
</evidence>
<dbReference type="Proteomes" id="UP000308092">
    <property type="component" value="Unassembled WGS sequence"/>
</dbReference>
<accession>A0A4S3J6N1</accession>